<dbReference type="EMBL" id="JAENHL010000006">
    <property type="protein sequence ID" value="MBK1866766.1"/>
    <property type="molecule type" value="Genomic_DNA"/>
</dbReference>
<gene>
    <name evidence="1" type="ORF">JHL16_10405</name>
</gene>
<evidence type="ECO:0000313" key="1">
    <source>
        <dbReference type="EMBL" id="MBK1866766.1"/>
    </source>
</evidence>
<reference evidence="1" key="1">
    <citation type="submission" date="2021-01" db="EMBL/GenBank/DDBJ databases">
        <authorList>
            <person name="Sun Q."/>
        </authorList>
    </citation>
    <scope>NUCLEOTIDE SEQUENCE</scope>
    <source>
        <strain evidence="1">YIM B02566</strain>
    </source>
</reference>
<accession>A0ACC5R2T3</accession>
<organism evidence="1 2">
    <name type="scientific">Taklimakanibacter albus</name>
    <dbReference type="NCBI Taxonomy" id="2800327"/>
    <lineage>
        <taxon>Bacteria</taxon>
        <taxon>Pseudomonadati</taxon>
        <taxon>Pseudomonadota</taxon>
        <taxon>Alphaproteobacteria</taxon>
        <taxon>Hyphomicrobiales</taxon>
        <taxon>Aestuariivirgaceae</taxon>
        <taxon>Taklimakanibacter</taxon>
    </lineage>
</organism>
<keyword evidence="2" id="KW-1185">Reference proteome</keyword>
<comment type="caution">
    <text evidence="1">The sequence shown here is derived from an EMBL/GenBank/DDBJ whole genome shotgun (WGS) entry which is preliminary data.</text>
</comment>
<proteinExistence type="predicted"/>
<sequence>MKRKLGLALAGMSFAVFASLAAAQTLDTLPFSKKLALAKAGDEEAQIAVAMAYEKGEGAKESKLEASKWYGKAADQGNADAQYRLATLFHEGATGLKKNPERAFKLYQSAAKQGHTEAQNWLGYCYQHGLGVKQDDKAAVEWYQKAADGKLAIAENNLGLMYLGAKGVDQDYRKAFDLFERSANQGYDWGMNNLGGLYEKGWGTEQDLAKALFLYKQAAAKGNEAAAKSEKRLEPQVIQAGGAPAAVEPASAKPDQPGVTTTPVPNEAKPASSDSSPPPLSAANPLDAKPQEQPAAEVAPAPAPAPEKKIKSDSSGG</sequence>
<name>A0ACC5R2T3_9HYPH</name>
<evidence type="ECO:0000313" key="2">
    <source>
        <dbReference type="Proteomes" id="UP000616151"/>
    </source>
</evidence>
<dbReference type="Proteomes" id="UP000616151">
    <property type="component" value="Unassembled WGS sequence"/>
</dbReference>
<protein>
    <submittedName>
        <fullName evidence="1">Sel1 repeat family protein</fullName>
    </submittedName>
</protein>